<dbReference type="Proteomes" id="UP000490939">
    <property type="component" value="Unassembled WGS sequence"/>
</dbReference>
<comment type="caution">
    <text evidence="2">The sequence shown here is derived from an EMBL/GenBank/DDBJ whole genome shotgun (WGS) entry which is preliminary data.</text>
</comment>
<evidence type="ECO:0000313" key="3">
    <source>
        <dbReference type="Proteomes" id="UP000490939"/>
    </source>
</evidence>
<accession>A0A8H3U2X4</accession>
<sequence>LPTTTILDRPLASERALDSEYARPLDTIKPKRILPHTSEPIQIDQGVTQGSLESLREVNEGISERALDSEHARPLDTIEPKRILPYTSEPVQIDQGVTQGSPESLREANKATTDTLAPPHDLQGTHEEPDDHEELPNQPLLGLRFFKKNGFLFYTD</sequence>
<organism evidence="2 3">
    <name type="scientific">Venturia inaequalis</name>
    <name type="common">Apple scab fungus</name>
    <dbReference type="NCBI Taxonomy" id="5025"/>
    <lineage>
        <taxon>Eukaryota</taxon>
        <taxon>Fungi</taxon>
        <taxon>Dikarya</taxon>
        <taxon>Ascomycota</taxon>
        <taxon>Pezizomycotina</taxon>
        <taxon>Dothideomycetes</taxon>
        <taxon>Pleosporomycetidae</taxon>
        <taxon>Venturiales</taxon>
        <taxon>Venturiaceae</taxon>
        <taxon>Venturia</taxon>
    </lineage>
</organism>
<gene>
    <name evidence="2" type="ORF">EG327_002157</name>
</gene>
<name>A0A8H3U2X4_VENIN</name>
<evidence type="ECO:0000313" key="2">
    <source>
        <dbReference type="EMBL" id="KAE9962429.1"/>
    </source>
</evidence>
<keyword evidence="3" id="KW-1185">Reference proteome</keyword>
<reference evidence="2 3" key="1">
    <citation type="submission" date="2019-07" db="EMBL/GenBank/DDBJ databases">
        <title>Venturia inaequalis Genome Resource.</title>
        <authorList>
            <person name="Lichtner F.J."/>
        </authorList>
    </citation>
    <scope>NUCLEOTIDE SEQUENCE [LARGE SCALE GENOMIC DNA]</scope>
    <source>
        <strain evidence="2 3">DMI_063113</strain>
    </source>
</reference>
<dbReference type="AlphaFoldDB" id="A0A8H3U2X4"/>
<feature type="compositionally biased region" description="Basic and acidic residues" evidence="1">
    <location>
        <begin position="64"/>
        <end position="82"/>
    </location>
</feature>
<protein>
    <submittedName>
        <fullName evidence="2">Uncharacterized protein</fullName>
    </submittedName>
</protein>
<proteinExistence type="predicted"/>
<dbReference type="EMBL" id="WNWR01001643">
    <property type="protein sequence ID" value="KAE9962429.1"/>
    <property type="molecule type" value="Genomic_DNA"/>
</dbReference>
<feature type="non-terminal residue" evidence="2">
    <location>
        <position position="1"/>
    </location>
</feature>
<feature type="region of interest" description="Disordered" evidence="1">
    <location>
        <begin position="64"/>
        <end position="138"/>
    </location>
</feature>
<evidence type="ECO:0000256" key="1">
    <source>
        <dbReference type="SAM" id="MobiDB-lite"/>
    </source>
</evidence>